<name>A0ABR4NTW9_9SACH</name>
<proteinExistence type="predicted"/>
<feature type="compositionally biased region" description="Acidic residues" evidence="1">
    <location>
        <begin position="92"/>
        <end position="125"/>
    </location>
</feature>
<dbReference type="SMART" id="SM00353">
    <property type="entry name" value="HLH"/>
    <property type="match status" value="1"/>
</dbReference>
<sequence>MDNRSKKSRRHEEMEDDLLEKQLKDYVHGSDKEEDGEEQERGSDQGEEVDEVDVEMENHKKRKLSSRGQISDIDIAGPDDEEEAAHEKVVEEKEDVEYEHEEDIDDEDKDGDYEQEEDAEVEDEEEKKTTTTSNGGRKAGRASSGGKNDAEAAVSTIRIHYQDLSGSARPDTTIDVSDPEDLMEHLRSKGEGDDKRRRGRITKVTEETIQDWRKIRKESHKEVERRRRETINLAIDNLRKLLPKPEYSKAGILTSAAALIKKLKESESNHMNKWAISRIVAEQTKTSSEKAQEKMSEALDQSYKEIIRLRSILEENNIKFEDKFIIPEDALTAKPEKKEEEEEEEEEVAKEEEPEVEGEGNDDDEEEKEE</sequence>
<dbReference type="PROSITE" id="PS50888">
    <property type="entry name" value="BHLH"/>
    <property type="match status" value="1"/>
</dbReference>
<reference evidence="3 4" key="1">
    <citation type="submission" date="2024-05" db="EMBL/GenBank/DDBJ databases">
        <title>Long read based assembly of the Candida bracarensis genome reveals expanded adhesin content.</title>
        <authorList>
            <person name="Marcet-Houben M."/>
            <person name="Ksiezopolska E."/>
            <person name="Gabaldon T."/>
        </authorList>
    </citation>
    <scope>NUCLEOTIDE SEQUENCE [LARGE SCALE GENOMIC DNA]</scope>
    <source>
        <strain evidence="3 4">CBM6</strain>
    </source>
</reference>
<feature type="compositionally biased region" description="Basic and acidic residues" evidence="1">
    <location>
        <begin position="1"/>
        <end position="31"/>
    </location>
</feature>
<keyword evidence="4" id="KW-1185">Reference proteome</keyword>
<dbReference type="PANTHER" id="PTHR47787">
    <property type="entry name" value="CENTROMERE-BINDING PROTEIN 1"/>
    <property type="match status" value="1"/>
</dbReference>
<dbReference type="SUPFAM" id="SSF47459">
    <property type="entry name" value="HLH, helix-loop-helix DNA-binding domain"/>
    <property type="match status" value="1"/>
</dbReference>
<dbReference type="InterPro" id="IPR036638">
    <property type="entry name" value="HLH_DNA-bd_sf"/>
</dbReference>
<dbReference type="Pfam" id="PF00010">
    <property type="entry name" value="HLH"/>
    <property type="match status" value="1"/>
</dbReference>
<protein>
    <submittedName>
        <fullName evidence="3">Centromere-binding protein 1</fullName>
    </submittedName>
</protein>
<feature type="region of interest" description="Disordered" evidence="1">
    <location>
        <begin position="324"/>
        <end position="370"/>
    </location>
</feature>
<gene>
    <name evidence="3" type="ORF">RNJ44_04032</name>
</gene>
<evidence type="ECO:0000313" key="4">
    <source>
        <dbReference type="Proteomes" id="UP001623330"/>
    </source>
</evidence>
<accession>A0ABR4NTW9</accession>
<dbReference type="Gene3D" id="4.10.280.10">
    <property type="entry name" value="Helix-loop-helix DNA-binding domain"/>
    <property type="match status" value="1"/>
</dbReference>
<dbReference type="Proteomes" id="UP001623330">
    <property type="component" value="Unassembled WGS sequence"/>
</dbReference>
<evidence type="ECO:0000313" key="3">
    <source>
        <dbReference type="EMBL" id="KAL3232116.1"/>
    </source>
</evidence>
<comment type="caution">
    <text evidence="3">The sequence shown here is derived from an EMBL/GenBank/DDBJ whole genome shotgun (WGS) entry which is preliminary data.</text>
</comment>
<feature type="compositionally biased region" description="Acidic residues" evidence="1">
    <location>
        <begin position="45"/>
        <end position="55"/>
    </location>
</feature>
<evidence type="ECO:0000256" key="1">
    <source>
        <dbReference type="SAM" id="MobiDB-lite"/>
    </source>
</evidence>
<feature type="compositionally biased region" description="Acidic residues" evidence="1">
    <location>
        <begin position="339"/>
        <end position="370"/>
    </location>
</feature>
<organism evidence="3 4">
    <name type="scientific">Nakaseomyces bracarensis</name>
    <dbReference type="NCBI Taxonomy" id="273131"/>
    <lineage>
        <taxon>Eukaryota</taxon>
        <taxon>Fungi</taxon>
        <taxon>Dikarya</taxon>
        <taxon>Ascomycota</taxon>
        <taxon>Saccharomycotina</taxon>
        <taxon>Saccharomycetes</taxon>
        <taxon>Saccharomycetales</taxon>
        <taxon>Saccharomycetaceae</taxon>
        <taxon>Nakaseomyces</taxon>
    </lineage>
</organism>
<dbReference type="EMBL" id="JBEVYD010000005">
    <property type="protein sequence ID" value="KAL3232116.1"/>
    <property type="molecule type" value="Genomic_DNA"/>
</dbReference>
<feature type="domain" description="BHLH" evidence="2">
    <location>
        <begin position="215"/>
        <end position="263"/>
    </location>
</feature>
<dbReference type="PANTHER" id="PTHR47787:SF1">
    <property type="entry name" value="CENTROMERE-BINDING PROTEIN 1"/>
    <property type="match status" value="1"/>
</dbReference>
<evidence type="ECO:0000259" key="2">
    <source>
        <dbReference type="PROSITE" id="PS50888"/>
    </source>
</evidence>
<feature type="region of interest" description="Disordered" evidence="1">
    <location>
        <begin position="1"/>
        <end position="151"/>
    </location>
</feature>
<dbReference type="InterPro" id="IPR011598">
    <property type="entry name" value="bHLH_dom"/>
</dbReference>